<dbReference type="OrthoDB" id="666116at2759"/>
<comment type="caution">
    <text evidence="1">The sequence shown here is derived from an EMBL/GenBank/DDBJ whole genome shotgun (WGS) entry which is preliminary data.</text>
</comment>
<evidence type="ECO:0008006" key="3">
    <source>
        <dbReference type="Google" id="ProtNLM"/>
    </source>
</evidence>
<reference evidence="1 2" key="1">
    <citation type="submission" date="2016-09" db="EMBL/GenBank/DDBJ databases">
        <title>The draft genome of Dichanthelium oligosanthes: A C3 panicoid grass species.</title>
        <authorList>
            <person name="Studer A.J."/>
            <person name="Schnable J.C."/>
            <person name="Brutnell T.P."/>
        </authorList>
    </citation>
    <scope>NUCLEOTIDE SEQUENCE [LARGE SCALE GENOMIC DNA]</scope>
    <source>
        <strain evidence="2">cv. Kellogg 1175</strain>
        <tissue evidence="1">Leaf</tissue>
    </source>
</reference>
<keyword evidence="2" id="KW-1185">Reference proteome</keyword>
<dbReference type="STRING" id="888268.A0A1E5W1F3"/>
<dbReference type="AlphaFoldDB" id="A0A1E5W1F3"/>
<dbReference type="EMBL" id="LWDX02023855">
    <property type="protein sequence ID" value="OEL31236.1"/>
    <property type="molecule type" value="Genomic_DNA"/>
</dbReference>
<gene>
    <name evidence="1" type="ORF">BAE44_0007750</name>
</gene>
<evidence type="ECO:0000313" key="1">
    <source>
        <dbReference type="EMBL" id="OEL31236.1"/>
    </source>
</evidence>
<accession>A0A1E5W1F3</accession>
<sequence length="176" mass="19253">MPAIIPSSASSTSSLASKPTSPAMDHFFKVVLSGDLVITWRFFARTIQCSARENRVHHLAVVELSENSNLVGLVFIGGALDARTMSLPDWKSGEAKWVRITSLGGCVLFFHDYSFAGSIGPDHPGIRKDCMYFKVKCLWFEYSLVDGSCRQSDVVYPGGPNSSAVLEFGGRIVGWE</sequence>
<name>A0A1E5W1F3_9POAL</name>
<organism evidence="1 2">
    <name type="scientific">Dichanthelium oligosanthes</name>
    <dbReference type="NCBI Taxonomy" id="888268"/>
    <lineage>
        <taxon>Eukaryota</taxon>
        <taxon>Viridiplantae</taxon>
        <taxon>Streptophyta</taxon>
        <taxon>Embryophyta</taxon>
        <taxon>Tracheophyta</taxon>
        <taxon>Spermatophyta</taxon>
        <taxon>Magnoliopsida</taxon>
        <taxon>Liliopsida</taxon>
        <taxon>Poales</taxon>
        <taxon>Poaceae</taxon>
        <taxon>PACMAD clade</taxon>
        <taxon>Panicoideae</taxon>
        <taxon>Panicodae</taxon>
        <taxon>Paniceae</taxon>
        <taxon>Dichantheliinae</taxon>
        <taxon>Dichanthelium</taxon>
    </lineage>
</organism>
<proteinExistence type="predicted"/>
<dbReference type="Proteomes" id="UP000095767">
    <property type="component" value="Unassembled WGS sequence"/>
</dbReference>
<evidence type="ECO:0000313" key="2">
    <source>
        <dbReference type="Proteomes" id="UP000095767"/>
    </source>
</evidence>
<protein>
    <recommendedName>
        <fullName evidence="3">DUF295 domain-containing protein</fullName>
    </recommendedName>
</protein>